<dbReference type="Gene3D" id="1.10.10.10">
    <property type="entry name" value="Winged helix-like DNA-binding domain superfamily/Winged helix DNA-binding domain"/>
    <property type="match status" value="1"/>
</dbReference>
<gene>
    <name evidence="6" type="ORF">L2672_05580</name>
</gene>
<proteinExistence type="inferred from homology"/>
<evidence type="ECO:0000256" key="1">
    <source>
        <dbReference type="ARBA" id="ARBA00009437"/>
    </source>
</evidence>
<keyword evidence="4" id="KW-0804">Transcription</keyword>
<dbReference type="Pfam" id="PF03466">
    <property type="entry name" value="LysR_substrate"/>
    <property type="match status" value="1"/>
</dbReference>
<dbReference type="RefSeq" id="WP_248994848.1">
    <property type="nucleotide sequence ID" value="NZ_JAKIKP010000003.1"/>
</dbReference>
<keyword evidence="3" id="KW-0238">DNA-binding</keyword>
<comment type="caution">
    <text evidence="6">The sequence shown here is derived from an EMBL/GenBank/DDBJ whole genome shotgun (WGS) entry which is preliminary data.</text>
</comment>
<keyword evidence="7" id="KW-1185">Reference proteome</keyword>
<dbReference type="GO" id="GO:0003700">
    <property type="term" value="F:DNA-binding transcription factor activity"/>
    <property type="evidence" value="ECO:0007669"/>
    <property type="project" value="InterPro"/>
</dbReference>
<dbReference type="PRINTS" id="PR00039">
    <property type="entry name" value="HTHLYSR"/>
</dbReference>
<dbReference type="InterPro" id="IPR005119">
    <property type="entry name" value="LysR_subst-bd"/>
</dbReference>
<protein>
    <submittedName>
        <fullName evidence="6">LysR substrate-binding domain-containing protein</fullName>
    </submittedName>
</protein>
<evidence type="ECO:0000313" key="6">
    <source>
        <dbReference type="EMBL" id="MCL1142163.1"/>
    </source>
</evidence>
<dbReference type="InterPro" id="IPR000847">
    <property type="entry name" value="LysR_HTH_N"/>
</dbReference>
<evidence type="ECO:0000259" key="5">
    <source>
        <dbReference type="PROSITE" id="PS50931"/>
    </source>
</evidence>
<dbReference type="Pfam" id="PF00126">
    <property type="entry name" value="HTH_1"/>
    <property type="match status" value="1"/>
</dbReference>
<accession>A0A9X1ZI52</accession>
<evidence type="ECO:0000256" key="3">
    <source>
        <dbReference type="ARBA" id="ARBA00023125"/>
    </source>
</evidence>
<reference evidence="6" key="1">
    <citation type="submission" date="2022-01" db="EMBL/GenBank/DDBJ databases">
        <title>Whole genome-based taxonomy of the Shewanellaceae.</title>
        <authorList>
            <person name="Martin-Rodriguez A.J."/>
        </authorList>
    </citation>
    <scope>NUCLEOTIDE SEQUENCE</scope>
    <source>
        <strain evidence="6">DSM 16422</strain>
    </source>
</reference>
<dbReference type="FunFam" id="1.10.10.10:FF:000001">
    <property type="entry name" value="LysR family transcriptional regulator"/>
    <property type="match status" value="1"/>
</dbReference>
<organism evidence="6 7">
    <name type="scientific">Shewanella gaetbuli</name>
    <dbReference type="NCBI Taxonomy" id="220752"/>
    <lineage>
        <taxon>Bacteria</taxon>
        <taxon>Pseudomonadati</taxon>
        <taxon>Pseudomonadota</taxon>
        <taxon>Gammaproteobacteria</taxon>
        <taxon>Alteromonadales</taxon>
        <taxon>Shewanellaceae</taxon>
        <taxon>Shewanella</taxon>
    </lineage>
</organism>
<sequence>MKKHNEFIDKVTFKMLRYFFELANTLHFGKAANNLNITNSPLSSQIKELEAVLGVALVERNSRNVSLTTAGKVLKLECDHIFRSVEHSMQKVKHADRQQSKHIRLGIVSSAFWAGLGEMVKSFNQQYADYEVDIIEMSPRAQKHAILNKDIDIGLVRFADALEIHPLSSTPLTNECFVVAVAQDNPLAQQEITTLSALRNQRFSFMRRENSASAALIINECTQAGFIPEVGKEFIEPTSLMAYVAISQSIAVVASSFTAHQWEGIQFVPLKEKIPASLCAIYDNHSYSDAAQLFIKCISEAQ</sequence>
<dbReference type="PANTHER" id="PTHR30346">
    <property type="entry name" value="TRANSCRIPTIONAL DUAL REGULATOR HCAR-RELATED"/>
    <property type="match status" value="1"/>
</dbReference>
<dbReference type="GO" id="GO:0003677">
    <property type="term" value="F:DNA binding"/>
    <property type="evidence" value="ECO:0007669"/>
    <property type="project" value="UniProtKB-KW"/>
</dbReference>
<dbReference type="AlphaFoldDB" id="A0A9X1ZI52"/>
<dbReference type="SUPFAM" id="SSF46785">
    <property type="entry name" value="Winged helix' DNA-binding domain"/>
    <property type="match status" value="1"/>
</dbReference>
<dbReference type="GO" id="GO:0032993">
    <property type="term" value="C:protein-DNA complex"/>
    <property type="evidence" value="ECO:0007669"/>
    <property type="project" value="TreeGrafter"/>
</dbReference>
<dbReference type="EMBL" id="JAKIKP010000003">
    <property type="protein sequence ID" value="MCL1142163.1"/>
    <property type="molecule type" value="Genomic_DNA"/>
</dbReference>
<dbReference type="SUPFAM" id="SSF53850">
    <property type="entry name" value="Periplasmic binding protein-like II"/>
    <property type="match status" value="1"/>
</dbReference>
<dbReference type="InterPro" id="IPR036388">
    <property type="entry name" value="WH-like_DNA-bd_sf"/>
</dbReference>
<evidence type="ECO:0000256" key="4">
    <source>
        <dbReference type="ARBA" id="ARBA00023163"/>
    </source>
</evidence>
<dbReference type="Proteomes" id="UP001139333">
    <property type="component" value="Unassembled WGS sequence"/>
</dbReference>
<comment type="similarity">
    <text evidence="1">Belongs to the LysR transcriptional regulatory family.</text>
</comment>
<dbReference type="PROSITE" id="PS50931">
    <property type="entry name" value="HTH_LYSR"/>
    <property type="match status" value="1"/>
</dbReference>
<name>A0A9X1ZI52_9GAMM</name>
<feature type="domain" description="HTH lysR-type" evidence="5">
    <location>
        <begin position="11"/>
        <end position="68"/>
    </location>
</feature>
<dbReference type="InterPro" id="IPR036390">
    <property type="entry name" value="WH_DNA-bd_sf"/>
</dbReference>
<evidence type="ECO:0000256" key="2">
    <source>
        <dbReference type="ARBA" id="ARBA00023015"/>
    </source>
</evidence>
<keyword evidence="2" id="KW-0805">Transcription regulation</keyword>
<dbReference type="Gene3D" id="3.40.190.10">
    <property type="entry name" value="Periplasmic binding protein-like II"/>
    <property type="match status" value="2"/>
</dbReference>
<evidence type="ECO:0000313" key="7">
    <source>
        <dbReference type="Proteomes" id="UP001139333"/>
    </source>
</evidence>
<dbReference type="PANTHER" id="PTHR30346:SF27">
    <property type="entry name" value="HTH-TYPE TRANSCRIPTIONAL REGULATOR XAPR"/>
    <property type="match status" value="1"/>
</dbReference>